<dbReference type="GO" id="GO:0004776">
    <property type="term" value="F:succinate-CoA ligase (GDP-forming) activity"/>
    <property type="evidence" value="ECO:0007669"/>
    <property type="project" value="RHEA"/>
</dbReference>
<dbReference type="InterPro" id="IPR013815">
    <property type="entry name" value="ATP_grasp_subdomain_1"/>
</dbReference>
<keyword evidence="6 8" id="KW-0067">ATP-binding</keyword>
<dbReference type="PROSITE" id="PS01217">
    <property type="entry name" value="SUCCINYL_COA_LIG_3"/>
    <property type="match status" value="1"/>
</dbReference>
<feature type="binding site" evidence="8">
    <location>
        <begin position="322"/>
        <end position="324"/>
    </location>
    <ligand>
        <name>substrate</name>
        <note>ligand shared with subunit alpha</note>
    </ligand>
</feature>
<dbReference type="InterPro" id="IPR017866">
    <property type="entry name" value="Succ-CoA_synthase_bsu_CS"/>
</dbReference>
<evidence type="ECO:0000256" key="5">
    <source>
        <dbReference type="ARBA" id="ARBA00022741"/>
    </source>
</evidence>
<dbReference type="GO" id="GO:0005829">
    <property type="term" value="C:cytosol"/>
    <property type="evidence" value="ECO:0007669"/>
    <property type="project" value="TreeGrafter"/>
</dbReference>
<dbReference type="FunFam" id="3.30.1490.20:FF:000002">
    <property type="entry name" value="Succinate--CoA ligase [ADP-forming] subunit beta"/>
    <property type="match status" value="1"/>
</dbReference>
<name>A0A401JFQ6_9PROT</name>
<comment type="function">
    <text evidence="8">Succinyl-CoA synthetase functions in the citric acid cycle (TCA), coupling the hydrolysis of succinyl-CoA to the synthesis of either ATP or GTP and thus represents the only step of substrate-level phosphorylation in the TCA. The beta subunit provides nucleotide specificity of the enzyme and binds the substrate succinate, while the binding sites for coenzyme A and phosphate are found in the alpha subunit.</text>
</comment>
<dbReference type="GO" id="GO:0042709">
    <property type="term" value="C:succinate-CoA ligase complex"/>
    <property type="evidence" value="ECO:0007669"/>
    <property type="project" value="TreeGrafter"/>
</dbReference>
<sequence length="389" mass="41343">MNLHEYQAKQLLREFNIITPRGIVVEDPTHAELAATGYLGGDAWVVKAQIHAGGRGKAGGVRLVKSIDALLEAAQALLGNPLVTYQNAPDGQLVSKLLVEETLPIAREMYLSLLVDRETERVAVVASVAGGMEIEEVAQTQPDKILRELCDPLLGLQEFQCRNLAFGLGLTGSHIGDLTRMLRALYKLFIESDLSLLEINPLVITEDGRMVALDCKMGVDDNALGRQKKFADLRDDTQIDAREVAAQEAGLNYIALAGNIGCMVNGAGLAMATMDLIKLHGGEPANFLDVGGGATAETVAKAFKIILSDSKVRAVLVNIFGGIMRCDIIADGIIQAVKEVGVQVPVVVRLEGTNVELGKQKLADSGLSIITADGLTDAAQRAVAAVQGS</sequence>
<evidence type="ECO:0000313" key="10">
    <source>
        <dbReference type="EMBL" id="GBL46433.1"/>
    </source>
</evidence>
<feature type="binding site" evidence="8">
    <location>
        <begin position="54"/>
        <end position="56"/>
    </location>
    <ligand>
        <name>ATP</name>
        <dbReference type="ChEBI" id="CHEBI:30616"/>
    </ligand>
</feature>
<comment type="catalytic activity">
    <reaction evidence="8">
        <text>succinate + ATP + CoA = succinyl-CoA + ADP + phosphate</text>
        <dbReference type="Rhea" id="RHEA:17661"/>
        <dbReference type="ChEBI" id="CHEBI:30031"/>
        <dbReference type="ChEBI" id="CHEBI:30616"/>
        <dbReference type="ChEBI" id="CHEBI:43474"/>
        <dbReference type="ChEBI" id="CHEBI:57287"/>
        <dbReference type="ChEBI" id="CHEBI:57292"/>
        <dbReference type="ChEBI" id="CHEBI:456216"/>
        <dbReference type="EC" id="6.2.1.5"/>
    </reaction>
</comment>
<dbReference type="NCBIfam" id="NF001913">
    <property type="entry name" value="PRK00696.1"/>
    <property type="match status" value="1"/>
</dbReference>
<dbReference type="Gene3D" id="3.40.50.261">
    <property type="entry name" value="Succinyl-CoA synthetase domains"/>
    <property type="match status" value="1"/>
</dbReference>
<dbReference type="RefSeq" id="WP_124705218.1">
    <property type="nucleotide sequence ID" value="NZ_BGOW01000019.1"/>
</dbReference>
<evidence type="ECO:0000256" key="6">
    <source>
        <dbReference type="ARBA" id="ARBA00022840"/>
    </source>
</evidence>
<evidence type="ECO:0000256" key="2">
    <source>
        <dbReference type="ARBA" id="ARBA00022532"/>
    </source>
</evidence>
<dbReference type="PANTHER" id="PTHR11815">
    <property type="entry name" value="SUCCINYL-COA SYNTHETASE BETA CHAIN"/>
    <property type="match status" value="1"/>
</dbReference>
<dbReference type="Pfam" id="PF08442">
    <property type="entry name" value="ATP-grasp_2"/>
    <property type="match status" value="1"/>
</dbReference>
<comment type="catalytic activity">
    <reaction evidence="8">
        <text>GTP + succinate + CoA = succinyl-CoA + GDP + phosphate</text>
        <dbReference type="Rhea" id="RHEA:22120"/>
        <dbReference type="ChEBI" id="CHEBI:30031"/>
        <dbReference type="ChEBI" id="CHEBI:37565"/>
        <dbReference type="ChEBI" id="CHEBI:43474"/>
        <dbReference type="ChEBI" id="CHEBI:57287"/>
        <dbReference type="ChEBI" id="CHEBI:57292"/>
        <dbReference type="ChEBI" id="CHEBI:58189"/>
    </reaction>
</comment>
<dbReference type="Gene3D" id="3.30.470.20">
    <property type="entry name" value="ATP-grasp fold, B domain"/>
    <property type="match status" value="1"/>
</dbReference>
<dbReference type="FunFam" id="3.40.50.261:FF:000001">
    <property type="entry name" value="Succinate--CoA ligase [ADP-forming] subunit beta"/>
    <property type="match status" value="1"/>
</dbReference>
<gene>
    <name evidence="8" type="primary">sucC</name>
    <name evidence="10" type="ORF">SFMTTN_2247</name>
</gene>
<dbReference type="InterPro" id="IPR013650">
    <property type="entry name" value="ATP-grasp_succ-CoA_synth-type"/>
</dbReference>
<accession>A0A401JFQ6</accession>
<dbReference type="GO" id="GO:0006104">
    <property type="term" value="P:succinyl-CoA metabolic process"/>
    <property type="evidence" value="ECO:0007669"/>
    <property type="project" value="TreeGrafter"/>
</dbReference>
<dbReference type="InterPro" id="IPR016102">
    <property type="entry name" value="Succinyl-CoA_synth-like"/>
</dbReference>
<dbReference type="EC" id="6.2.1.5" evidence="8"/>
<dbReference type="InterPro" id="IPR005811">
    <property type="entry name" value="SUCC_ACL_C"/>
</dbReference>
<reference evidence="10 11" key="1">
    <citation type="journal article" date="2019" name="Front. Microbiol.">
        <title>Genomes of Neutrophilic Sulfur-Oxidizing Chemolithoautotrophs Representing 9 Proteobacterial Species From 8 Genera.</title>
        <authorList>
            <person name="Watanabe T."/>
            <person name="Kojima H."/>
            <person name="Umezawa K."/>
            <person name="Hori C."/>
            <person name="Takasuka T.E."/>
            <person name="Kato Y."/>
            <person name="Fukui M."/>
        </authorList>
    </citation>
    <scope>NUCLEOTIDE SEQUENCE [LARGE SCALE GENOMIC DNA]</scope>
    <source>
        <strain evidence="10 11">TTN</strain>
    </source>
</reference>
<keyword evidence="3 8" id="KW-0436">Ligase</keyword>
<dbReference type="Pfam" id="PF00549">
    <property type="entry name" value="Ligase_CoA"/>
    <property type="match status" value="1"/>
</dbReference>
<comment type="caution">
    <text evidence="10">The sequence shown here is derived from an EMBL/GenBank/DDBJ whole genome shotgun (WGS) entry which is preliminary data.</text>
</comment>
<dbReference type="PANTHER" id="PTHR11815:SF10">
    <property type="entry name" value="SUCCINATE--COA LIGASE [GDP-FORMING] SUBUNIT BETA, MITOCHONDRIAL"/>
    <property type="match status" value="1"/>
</dbReference>
<dbReference type="HAMAP" id="MF_00558">
    <property type="entry name" value="Succ_CoA_beta"/>
    <property type="match status" value="1"/>
</dbReference>
<feature type="binding site" evidence="8">
    <location>
        <position position="100"/>
    </location>
    <ligand>
        <name>ATP</name>
        <dbReference type="ChEBI" id="CHEBI:30616"/>
    </ligand>
</feature>
<comment type="pathway">
    <text evidence="8">Carbohydrate metabolism; tricarboxylic acid cycle; succinate from succinyl-CoA (ligase route): step 1/1.</text>
</comment>
<evidence type="ECO:0000256" key="4">
    <source>
        <dbReference type="ARBA" id="ARBA00022723"/>
    </source>
</evidence>
<protein>
    <recommendedName>
        <fullName evidence="8">Succinate--CoA ligase [ADP-forming] subunit beta</fullName>
        <ecNumber evidence="8">6.2.1.5</ecNumber>
    </recommendedName>
    <alternativeName>
        <fullName evidence="8">Succinyl-CoA synthetase subunit beta</fullName>
        <shortName evidence="8">SCS-beta</shortName>
    </alternativeName>
</protein>
<evidence type="ECO:0000313" key="11">
    <source>
        <dbReference type="Proteomes" id="UP000286806"/>
    </source>
</evidence>
<dbReference type="GO" id="GO:0005524">
    <property type="term" value="F:ATP binding"/>
    <property type="evidence" value="ECO:0007669"/>
    <property type="project" value="UniProtKB-UniRule"/>
</dbReference>
<comment type="similarity">
    <text evidence="1 8">Belongs to the succinate/malate CoA ligase beta subunit family.</text>
</comment>
<dbReference type="EMBL" id="BGOW01000019">
    <property type="protein sequence ID" value="GBL46433.1"/>
    <property type="molecule type" value="Genomic_DNA"/>
</dbReference>
<evidence type="ECO:0000256" key="7">
    <source>
        <dbReference type="ARBA" id="ARBA00022842"/>
    </source>
</evidence>
<dbReference type="GO" id="GO:0006099">
    <property type="term" value="P:tricarboxylic acid cycle"/>
    <property type="evidence" value="ECO:0007669"/>
    <property type="project" value="UniProtKB-UniRule"/>
</dbReference>
<dbReference type="NCBIfam" id="TIGR01016">
    <property type="entry name" value="sucCoAbeta"/>
    <property type="match status" value="1"/>
</dbReference>
<feature type="domain" description="ATP-grasp" evidence="9">
    <location>
        <begin position="9"/>
        <end position="230"/>
    </location>
</feature>
<organism evidence="10 11">
    <name type="scientific">Sulfuriferula multivorans</name>
    <dbReference type="NCBI Taxonomy" id="1559896"/>
    <lineage>
        <taxon>Bacteria</taxon>
        <taxon>Pseudomonadati</taxon>
        <taxon>Pseudomonadota</taxon>
        <taxon>Betaproteobacteria</taxon>
        <taxon>Nitrosomonadales</taxon>
        <taxon>Sulfuricellaceae</taxon>
        <taxon>Sulfuriferula</taxon>
    </lineage>
</organism>
<feature type="binding site" evidence="8">
    <location>
        <position position="47"/>
    </location>
    <ligand>
        <name>ATP</name>
        <dbReference type="ChEBI" id="CHEBI:30616"/>
    </ligand>
</feature>
<dbReference type="FunFam" id="3.30.470.20:FF:000002">
    <property type="entry name" value="Succinate--CoA ligase [ADP-forming] subunit beta"/>
    <property type="match status" value="1"/>
</dbReference>
<keyword evidence="7 8" id="KW-0460">Magnesium</keyword>
<evidence type="ECO:0000256" key="1">
    <source>
        <dbReference type="ARBA" id="ARBA00009182"/>
    </source>
</evidence>
<dbReference type="InterPro" id="IPR011761">
    <property type="entry name" value="ATP-grasp"/>
</dbReference>
<dbReference type="OrthoDB" id="9802602at2"/>
<evidence type="ECO:0000259" key="9">
    <source>
        <dbReference type="PROSITE" id="PS50975"/>
    </source>
</evidence>
<keyword evidence="11" id="KW-1185">Reference proteome</keyword>
<dbReference type="InterPro" id="IPR005809">
    <property type="entry name" value="Succ_CoA_ligase-like_bsu"/>
</dbReference>
<keyword evidence="5 8" id="KW-0547">Nucleotide-binding</keyword>
<evidence type="ECO:0000256" key="8">
    <source>
        <dbReference type="HAMAP-Rule" id="MF_00558"/>
    </source>
</evidence>
<feature type="binding site" evidence="8">
    <location>
        <position position="214"/>
    </location>
    <ligand>
        <name>Mg(2+)</name>
        <dbReference type="ChEBI" id="CHEBI:18420"/>
    </ligand>
</feature>
<comment type="cofactor">
    <cofactor evidence="8">
        <name>Mg(2+)</name>
        <dbReference type="ChEBI" id="CHEBI:18420"/>
    </cofactor>
    <text evidence="8">Binds 1 Mg(2+) ion per subunit.</text>
</comment>
<comment type="subunit">
    <text evidence="8">Heterotetramer of two alpha and two beta subunits.</text>
</comment>
<feature type="binding site" evidence="8">
    <location>
        <position position="108"/>
    </location>
    <ligand>
        <name>ATP</name>
        <dbReference type="ChEBI" id="CHEBI:30616"/>
    </ligand>
</feature>
<dbReference type="AlphaFoldDB" id="A0A401JFQ6"/>
<dbReference type="GO" id="GO:0000287">
    <property type="term" value="F:magnesium ion binding"/>
    <property type="evidence" value="ECO:0007669"/>
    <property type="project" value="UniProtKB-UniRule"/>
</dbReference>
<dbReference type="UniPathway" id="UPA00223">
    <property type="reaction ID" value="UER00999"/>
</dbReference>
<keyword evidence="2 8" id="KW-0816">Tricarboxylic acid cycle</keyword>
<keyword evidence="4 8" id="KW-0479">Metal-binding</keyword>
<feature type="binding site" evidence="8">
    <location>
        <position position="103"/>
    </location>
    <ligand>
        <name>ATP</name>
        <dbReference type="ChEBI" id="CHEBI:30616"/>
    </ligand>
</feature>
<dbReference type="SUPFAM" id="SSF52210">
    <property type="entry name" value="Succinyl-CoA synthetase domains"/>
    <property type="match status" value="1"/>
</dbReference>
<proteinExistence type="inferred from homology"/>
<dbReference type="PROSITE" id="PS50975">
    <property type="entry name" value="ATP_GRASP"/>
    <property type="match status" value="1"/>
</dbReference>
<dbReference type="Gene3D" id="3.30.1490.20">
    <property type="entry name" value="ATP-grasp fold, A domain"/>
    <property type="match status" value="1"/>
</dbReference>
<dbReference type="PIRSF" id="PIRSF001554">
    <property type="entry name" value="SucCS_beta"/>
    <property type="match status" value="1"/>
</dbReference>
<dbReference type="Proteomes" id="UP000286806">
    <property type="component" value="Unassembled WGS sequence"/>
</dbReference>
<dbReference type="GO" id="GO:0004775">
    <property type="term" value="F:succinate-CoA ligase (ADP-forming) activity"/>
    <property type="evidence" value="ECO:0007669"/>
    <property type="project" value="UniProtKB-UniRule"/>
</dbReference>
<feature type="binding site" evidence="8">
    <location>
        <position position="200"/>
    </location>
    <ligand>
        <name>Mg(2+)</name>
        <dbReference type="ChEBI" id="CHEBI:18420"/>
    </ligand>
</feature>
<dbReference type="SUPFAM" id="SSF56059">
    <property type="entry name" value="Glutathione synthetase ATP-binding domain-like"/>
    <property type="match status" value="1"/>
</dbReference>
<feature type="binding site" evidence="8">
    <location>
        <position position="265"/>
    </location>
    <ligand>
        <name>substrate</name>
        <note>ligand shared with subunit alpha</note>
    </ligand>
</feature>
<evidence type="ECO:0000256" key="3">
    <source>
        <dbReference type="ARBA" id="ARBA00022598"/>
    </source>
</evidence>